<keyword evidence="5" id="KW-0732">Signal</keyword>
<gene>
    <name evidence="7" type="ORF">GCM10008119_10810</name>
</gene>
<evidence type="ECO:0000256" key="5">
    <source>
        <dbReference type="SAM" id="SignalP"/>
    </source>
</evidence>
<feature type="signal peptide" evidence="5">
    <location>
        <begin position="1"/>
        <end position="19"/>
    </location>
</feature>
<protein>
    <submittedName>
        <fullName evidence="7">Cytochrome c</fullName>
    </submittedName>
</protein>
<dbReference type="PANTHER" id="PTHR47053">
    <property type="entry name" value="MUREIN DD-ENDOPEPTIDASE MEPH-RELATED"/>
    <property type="match status" value="1"/>
</dbReference>
<dbReference type="InterPro" id="IPR003646">
    <property type="entry name" value="SH3-like_bac-type"/>
</dbReference>
<dbReference type="InterPro" id="IPR051202">
    <property type="entry name" value="Peptidase_C40"/>
</dbReference>
<dbReference type="InterPro" id="IPR000064">
    <property type="entry name" value="NLP_P60_dom"/>
</dbReference>
<dbReference type="EMBL" id="BMDJ01000002">
    <property type="protein sequence ID" value="GGI24068.1"/>
    <property type="molecule type" value="Genomic_DNA"/>
</dbReference>
<dbReference type="Pfam" id="PF00877">
    <property type="entry name" value="NLPC_P60"/>
    <property type="match status" value="1"/>
</dbReference>
<dbReference type="Gene3D" id="2.30.30.40">
    <property type="entry name" value="SH3 Domains"/>
    <property type="match status" value="2"/>
</dbReference>
<evidence type="ECO:0000259" key="6">
    <source>
        <dbReference type="PROSITE" id="PS51935"/>
    </source>
</evidence>
<dbReference type="Pfam" id="PF08239">
    <property type="entry name" value="SH3_3"/>
    <property type="match status" value="1"/>
</dbReference>
<dbReference type="Proteomes" id="UP000645390">
    <property type="component" value="Unassembled WGS sequence"/>
</dbReference>
<keyword evidence="3" id="KW-0378">Hydrolase</keyword>
<evidence type="ECO:0000256" key="2">
    <source>
        <dbReference type="ARBA" id="ARBA00022670"/>
    </source>
</evidence>
<organism evidence="7 8">
    <name type="scientific">Pedobacter mendelii</name>
    <dbReference type="NCBI Taxonomy" id="1908240"/>
    <lineage>
        <taxon>Bacteria</taxon>
        <taxon>Pseudomonadati</taxon>
        <taxon>Bacteroidota</taxon>
        <taxon>Sphingobacteriia</taxon>
        <taxon>Sphingobacteriales</taxon>
        <taxon>Sphingobacteriaceae</taxon>
        <taxon>Pedobacter</taxon>
    </lineage>
</organism>
<name>A0ABQ2BH50_9SPHI</name>
<feature type="domain" description="NlpC/P60" evidence="6">
    <location>
        <begin position="236"/>
        <end position="379"/>
    </location>
</feature>
<accession>A0ABQ2BH50</accession>
<dbReference type="PANTHER" id="PTHR47053:SF1">
    <property type="entry name" value="MUREIN DD-ENDOPEPTIDASE MEPH-RELATED"/>
    <property type="match status" value="1"/>
</dbReference>
<sequence>MKKLIILFYILVLSISSKAQIDTATFRTIFNQIKREFAPDKRSVYFNVQIKGDSILVESTSPQALIALDKQAKDVEGFVKVNSLLPAQNLKGMEYGVANLSVSNNRSAPQNSAEMLTQMILGTPVQVLKKQGGYYLVKTPDGYLSYTDGIAVSLMNKQDFEDWKASKRLIYIADFGHAFSRANVNSIRVSDLVKGNILQVLSEEKGFYKIIFPDKRIGYIKKNETKFFSEWEKKPNPTAEAILETAKTLIGVPYLWGGTSVKGVDCSGFTKTSYFLNGIIIPRDASQQALIGSAVDVLESDSISVEKCLKNLQPGDLLFFSAAKSRGVNGGRVSHTAIYMGKGEFIQSAGMVKISSLVPSASNYDEHQSKTLVSARKFLTEIGQTEITRVDKHEWYGK</sequence>
<evidence type="ECO:0000313" key="7">
    <source>
        <dbReference type="EMBL" id="GGI24068.1"/>
    </source>
</evidence>
<comment type="caution">
    <text evidence="7">The sequence shown here is derived from an EMBL/GenBank/DDBJ whole genome shotgun (WGS) entry which is preliminary data.</text>
</comment>
<dbReference type="InterPro" id="IPR038765">
    <property type="entry name" value="Papain-like_cys_pep_sf"/>
</dbReference>
<evidence type="ECO:0000256" key="4">
    <source>
        <dbReference type="ARBA" id="ARBA00022807"/>
    </source>
</evidence>
<evidence type="ECO:0000256" key="3">
    <source>
        <dbReference type="ARBA" id="ARBA00022801"/>
    </source>
</evidence>
<evidence type="ECO:0000313" key="8">
    <source>
        <dbReference type="Proteomes" id="UP000645390"/>
    </source>
</evidence>
<evidence type="ECO:0000256" key="1">
    <source>
        <dbReference type="ARBA" id="ARBA00007074"/>
    </source>
</evidence>
<comment type="similarity">
    <text evidence="1">Belongs to the peptidase C40 family.</text>
</comment>
<dbReference type="PROSITE" id="PS51935">
    <property type="entry name" value="NLPC_P60"/>
    <property type="match status" value="1"/>
</dbReference>
<dbReference type="SUPFAM" id="SSF54001">
    <property type="entry name" value="Cysteine proteinases"/>
    <property type="match status" value="1"/>
</dbReference>
<keyword evidence="4" id="KW-0788">Thiol protease</keyword>
<reference evidence="8" key="1">
    <citation type="journal article" date="2019" name="Int. J. Syst. Evol. Microbiol.">
        <title>The Global Catalogue of Microorganisms (GCM) 10K type strain sequencing project: providing services to taxonomists for standard genome sequencing and annotation.</title>
        <authorList>
            <consortium name="The Broad Institute Genomics Platform"/>
            <consortium name="The Broad Institute Genome Sequencing Center for Infectious Disease"/>
            <person name="Wu L."/>
            <person name="Ma J."/>
        </authorList>
    </citation>
    <scope>NUCLEOTIDE SEQUENCE [LARGE SCALE GENOMIC DNA]</scope>
    <source>
        <strain evidence="8">CCM 8939</strain>
    </source>
</reference>
<dbReference type="RefSeq" id="WP_188412236.1">
    <property type="nucleotide sequence ID" value="NZ_BMDJ01000002.1"/>
</dbReference>
<feature type="chain" id="PRO_5045555379" evidence="5">
    <location>
        <begin position="20"/>
        <end position="398"/>
    </location>
</feature>
<proteinExistence type="inferred from homology"/>
<dbReference type="Gene3D" id="3.90.1720.10">
    <property type="entry name" value="endopeptidase domain like (from Nostoc punctiforme)"/>
    <property type="match status" value="1"/>
</dbReference>
<keyword evidence="8" id="KW-1185">Reference proteome</keyword>
<keyword evidence="2" id="KW-0645">Protease</keyword>